<evidence type="ECO:0000313" key="13">
    <source>
        <dbReference type="Proteomes" id="UP000199058"/>
    </source>
</evidence>
<dbReference type="FunFam" id="3.40.50.720:FF:000104">
    <property type="entry name" value="Shikimate dehydrogenase (NADP(+))"/>
    <property type="match status" value="1"/>
</dbReference>
<comment type="caution">
    <text evidence="8">Lacks conserved residue(s) required for the propagation of feature annotation.</text>
</comment>
<feature type="domain" description="Shikimate dehydrogenase substrate binding N-terminal" evidence="10">
    <location>
        <begin position="7"/>
        <end position="89"/>
    </location>
</feature>
<accession>A0A1I1J053</accession>
<feature type="active site" description="Proton acceptor" evidence="8">
    <location>
        <position position="66"/>
    </location>
</feature>
<evidence type="ECO:0000256" key="7">
    <source>
        <dbReference type="ARBA" id="ARBA00049442"/>
    </source>
</evidence>
<dbReference type="GO" id="GO:0019632">
    <property type="term" value="P:shikimate metabolic process"/>
    <property type="evidence" value="ECO:0007669"/>
    <property type="project" value="InterPro"/>
</dbReference>
<evidence type="ECO:0000256" key="6">
    <source>
        <dbReference type="ARBA" id="ARBA00023141"/>
    </source>
</evidence>
<dbReference type="InterPro" id="IPR046346">
    <property type="entry name" value="Aminoacid_DH-like_N_sf"/>
</dbReference>
<evidence type="ECO:0000313" key="12">
    <source>
        <dbReference type="EMBL" id="SFC41866.1"/>
    </source>
</evidence>
<keyword evidence="6 8" id="KW-0057">Aromatic amino acid biosynthesis</keyword>
<feature type="binding site" evidence="8">
    <location>
        <begin position="152"/>
        <end position="157"/>
    </location>
    <ligand>
        <name>NADP(+)</name>
        <dbReference type="ChEBI" id="CHEBI:58349"/>
    </ligand>
</feature>
<dbReference type="GO" id="GO:0004764">
    <property type="term" value="F:shikimate 3-dehydrogenase (NADP+) activity"/>
    <property type="evidence" value="ECO:0007669"/>
    <property type="project" value="UniProtKB-UniRule"/>
</dbReference>
<dbReference type="CDD" id="cd01065">
    <property type="entry name" value="NAD_bind_Shikimate_DH"/>
    <property type="match status" value="1"/>
</dbReference>
<feature type="binding site" evidence="8">
    <location>
        <position position="219"/>
    </location>
    <ligand>
        <name>NADP(+)</name>
        <dbReference type="ChEBI" id="CHEBI:58349"/>
    </ligand>
</feature>
<keyword evidence="5 8" id="KW-0560">Oxidoreductase</keyword>
<comment type="similarity">
    <text evidence="8">Belongs to the shikimate dehydrogenase family.</text>
</comment>
<feature type="binding site" evidence="8">
    <location>
        <position position="103"/>
    </location>
    <ligand>
        <name>shikimate</name>
        <dbReference type="ChEBI" id="CHEBI:36208"/>
    </ligand>
</feature>
<evidence type="ECO:0000259" key="10">
    <source>
        <dbReference type="Pfam" id="PF08501"/>
    </source>
</evidence>
<name>A0A1I1J053_9GAMM</name>
<dbReference type="Proteomes" id="UP000199058">
    <property type="component" value="Unassembled WGS sequence"/>
</dbReference>
<dbReference type="RefSeq" id="WP_091964509.1">
    <property type="nucleotide sequence ID" value="NZ_FOLH01000005.1"/>
</dbReference>
<evidence type="ECO:0000256" key="8">
    <source>
        <dbReference type="HAMAP-Rule" id="MF_00222"/>
    </source>
</evidence>
<organism evidence="12 13">
    <name type="scientific">Marinospirillum celere</name>
    <dbReference type="NCBI Taxonomy" id="1122252"/>
    <lineage>
        <taxon>Bacteria</taxon>
        <taxon>Pseudomonadati</taxon>
        <taxon>Pseudomonadota</taxon>
        <taxon>Gammaproteobacteria</taxon>
        <taxon>Oceanospirillales</taxon>
        <taxon>Oceanospirillaceae</taxon>
        <taxon>Marinospirillum</taxon>
    </lineage>
</organism>
<protein>
    <recommendedName>
        <fullName evidence="2 8">Shikimate dehydrogenase (NADP(+))</fullName>
        <shortName evidence="8">SDH</shortName>
        <ecNumber evidence="2 8">1.1.1.25</ecNumber>
    </recommendedName>
</protein>
<dbReference type="EC" id="1.1.1.25" evidence="2 8"/>
<dbReference type="InterPro" id="IPR041121">
    <property type="entry name" value="SDH_C"/>
</dbReference>
<dbReference type="UniPathway" id="UPA00053">
    <property type="reaction ID" value="UER00087"/>
</dbReference>
<dbReference type="GO" id="GO:0009073">
    <property type="term" value="P:aromatic amino acid family biosynthetic process"/>
    <property type="evidence" value="ECO:0007669"/>
    <property type="project" value="UniProtKB-KW"/>
</dbReference>
<feature type="binding site" evidence="8">
    <location>
        <position position="243"/>
    </location>
    <ligand>
        <name>NADP(+)</name>
        <dbReference type="ChEBI" id="CHEBI:58349"/>
    </ligand>
</feature>
<feature type="binding site" evidence="8">
    <location>
        <begin position="15"/>
        <end position="17"/>
    </location>
    <ligand>
        <name>shikimate</name>
        <dbReference type="ChEBI" id="CHEBI:36208"/>
    </ligand>
</feature>
<dbReference type="GO" id="GO:0009423">
    <property type="term" value="P:chorismate biosynthetic process"/>
    <property type="evidence" value="ECO:0007669"/>
    <property type="project" value="UniProtKB-UniRule"/>
</dbReference>
<dbReference type="Gene3D" id="3.40.50.720">
    <property type="entry name" value="NAD(P)-binding Rossmann-like Domain"/>
    <property type="match status" value="1"/>
</dbReference>
<dbReference type="InterPro" id="IPR036291">
    <property type="entry name" value="NAD(P)-bd_dom_sf"/>
</dbReference>
<feature type="domain" description="Quinate/shikimate 5-dehydrogenase/glutamyl-tRNA reductase" evidence="9">
    <location>
        <begin position="118"/>
        <end position="197"/>
    </location>
</feature>
<dbReference type="EMBL" id="FOLH01000005">
    <property type="protein sequence ID" value="SFC41866.1"/>
    <property type="molecule type" value="Genomic_DNA"/>
</dbReference>
<feature type="domain" description="SDH C-terminal" evidence="11">
    <location>
        <begin position="243"/>
        <end position="273"/>
    </location>
</feature>
<dbReference type="InterPro" id="IPR011342">
    <property type="entry name" value="Shikimate_DH"/>
</dbReference>
<gene>
    <name evidence="8" type="primary">aroE</name>
    <name evidence="12" type="ORF">SAMN05660443_2602</name>
</gene>
<dbReference type="SUPFAM" id="SSF51735">
    <property type="entry name" value="NAD(P)-binding Rossmann-fold domains"/>
    <property type="match status" value="1"/>
</dbReference>
<feature type="binding site" evidence="8">
    <location>
        <position position="250"/>
    </location>
    <ligand>
        <name>shikimate</name>
        <dbReference type="ChEBI" id="CHEBI:36208"/>
    </ligand>
</feature>
<dbReference type="PANTHER" id="PTHR21089:SF1">
    <property type="entry name" value="BIFUNCTIONAL 3-DEHYDROQUINATE DEHYDRATASE_SHIKIMATE DEHYDROGENASE, CHLOROPLASTIC"/>
    <property type="match status" value="1"/>
</dbReference>
<dbReference type="HAMAP" id="MF_00222">
    <property type="entry name" value="Shikimate_DH_AroE"/>
    <property type="match status" value="1"/>
</dbReference>
<dbReference type="GO" id="GO:0005829">
    <property type="term" value="C:cytosol"/>
    <property type="evidence" value="ECO:0007669"/>
    <property type="project" value="TreeGrafter"/>
</dbReference>
<evidence type="ECO:0000256" key="5">
    <source>
        <dbReference type="ARBA" id="ARBA00023002"/>
    </source>
</evidence>
<dbReference type="PANTHER" id="PTHR21089">
    <property type="entry name" value="SHIKIMATE DEHYDROGENASE"/>
    <property type="match status" value="1"/>
</dbReference>
<dbReference type="InterPro" id="IPR006151">
    <property type="entry name" value="Shikm_DH/Glu-tRNA_Rdtase"/>
</dbReference>
<dbReference type="GO" id="GO:0050661">
    <property type="term" value="F:NADP binding"/>
    <property type="evidence" value="ECO:0007669"/>
    <property type="project" value="InterPro"/>
</dbReference>
<evidence type="ECO:0000256" key="3">
    <source>
        <dbReference type="ARBA" id="ARBA00022605"/>
    </source>
</evidence>
<dbReference type="Pfam" id="PF18317">
    <property type="entry name" value="SDH_C"/>
    <property type="match status" value="1"/>
</dbReference>
<comment type="function">
    <text evidence="8">Involved in the biosynthesis of the chorismate, which leads to the biosynthesis of aromatic amino acids. Catalyzes the reversible NADPH linked reduction of 3-dehydroshikimate (DHSA) to yield shikimate (SA).</text>
</comment>
<dbReference type="InterPro" id="IPR013708">
    <property type="entry name" value="Shikimate_DH-bd_N"/>
</dbReference>
<comment type="pathway">
    <text evidence="1 8">Metabolic intermediate biosynthesis; chorismate biosynthesis; chorismate from D-erythrose 4-phosphate and phosphoenolpyruvate: step 4/7.</text>
</comment>
<dbReference type="Gene3D" id="3.40.50.10860">
    <property type="entry name" value="Leucine Dehydrogenase, chain A, domain 1"/>
    <property type="match status" value="1"/>
</dbReference>
<sequence>MTDQYAVFGNPINHSKSPQIHGWFAEQTQQDLSYLPILAPEDDFQSSAERFFAEGGLGANVTVPFKLDALVFADQLSPRARRAGAVNTLQKGKQGMIYGDNTDGVGLVRDLTNNLGLSLQGKRVLLVGAGGAARGVVEPLIKAGVGRLKIANRTPEKAQQLIKIFHGLQQDSELSAGNWRSLEGSQYDLVINATSASLSGDLPPLPQGIFAPGALAYDMMYAAEPTSFMRWAQQEGAEQVADGLGMLVEQAAEAFFLWREVRPATQPVLQRLRHQLTEG</sequence>
<comment type="catalytic activity">
    <reaction evidence="7 8">
        <text>shikimate + NADP(+) = 3-dehydroshikimate + NADPH + H(+)</text>
        <dbReference type="Rhea" id="RHEA:17737"/>
        <dbReference type="ChEBI" id="CHEBI:15378"/>
        <dbReference type="ChEBI" id="CHEBI:16630"/>
        <dbReference type="ChEBI" id="CHEBI:36208"/>
        <dbReference type="ChEBI" id="CHEBI:57783"/>
        <dbReference type="ChEBI" id="CHEBI:58349"/>
        <dbReference type="EC" id="1.1.1.25"/>
    </reaction>
</comment>
<evidence type="ECO:0000256" key="1">
    <source>
        <dbReference type="ARBA" id="ARBA00004871"/>
    </source>
</evidence>
<dbReference type="STRING" id="1122252.SAMN05660443_2602"/>
<dbReference type="NCBIfam" id="NF001310">
    <property type="entry name" value="PRK00258.1-2"/>
    <property type="match status" value="1"/>
</dbReference>
<comment type="subunit">
    <text evidence="8">Homodimer.</text>
</comment>
<evidence type="ECO:0000256" key="2">
    <source>
        <dbReference type="ARBA" id="ARBA00012962"/>
    </source>
</evidence>
<keyword evidence="13" id="KW-1185">Reference proteome</keyword>
<evidence type="ECO:0000259" key="11">
    <source>
        <dbReference type="Pfam" id="PF18317"/>
    </source>
</evidence>
<dbReference type="Pfam" id="PF08501">
    <property type="entry name" value="Shikimate_dh_N"/>
    <property type="match status" value="1"/>
</dbReference>
<dbReference type="InterPro" id="IPR022893">
    <property type="entry name" value="Shikimate_DH_fam"/>
</dbReference>
<feature type="binding site" evidence="8">
    <location>
        <position position="62"/>
    </location>
    <ligand>
        <name>shikimate</name>
        <dbReference type="ChEBI" id="CHEBI:36208"/>
    </ligand>
</feature>
<feature type="binding site" evidence="8">
    <location>
        <position position="221"/>
    </location>
    <ligand>
        <name>shikimate</name>
        <dbReference type="ChEBI" id="CHEBI:36208"/>
    </ligand>
</feature>
<dbReference type="AlphaFoldDB" id="A0A1I1J053"/>
<evidence type="ECO:0000256" key="4">
    <source>
        <dbReference type="ARBA" id="ARBA00022857"/>
    </source>
</evidence>
<dbReference type="SUPFAM" id="SSF53223">
    <property type="entry name" value="Aminoacid dehydrogenase-like, N-terminal domain"/>
    <property type="match status" value="1"/>
</dbReference>
<keyword evidence="4 8" id="KW-0521">NADP</keyword>
<dbReference type="NCBIfam" id="TIGR00507">
    <property type="entry name" value="aroE"/>
    <property type="match status" value="1"/>
</dbReference>
<keyword evidence="3 8" id="KW-0028">Amino-acid biosynthesis</keyword>
<dbReference type="Pfam" id="PF01488">
    <property type="entry name" value="Shikimate_DH"/>
    <property type="match status" value="1"/>
</dbReference>
<dbReference type="OrthoDB" id="9776868at2"/>
<feature type="binding site" evidence="8">
    <location>
        <position position="87"/>
    </location>
    <ligand>
        <name>shikimate</name>
        <dbReference type="ChEBI" id="CHEBI:36208"/>
    </ligand>
</feature>
<feature type="binding site" evidence="8">
    <location>
        <begin position="128"/>
        <end position="132"/>
    </location>
    <ligand>
        <name>NADP(+)</name>
        <dbReference type="ChEBI" id="CHEBI:58349"/>
    </ligand>
</feature>
<dbReference type="GO" id="GO:0008652">
    <property type="term" value="P:amino acid biosynthetic process"/>
    <property type="evidence" value="ECO:0007669"/>
    <property type="project" value="UniProtKB-KW"/>
</dbReference>
<dbReference type="FunFam" id="3.40.50.10860:FF:000006">
    <property type="entry name" value="Shikimate dehydrogenase (NADP(+))"/>
    <property type="match status" value="1"/>
</dbReference>
<evidence type="ECO:0000259" key="9">
    <source>
        <dbReference type="Pfam" id="PF01488"/>
    </source>
</evidence>
<reference evidence="12 13" key="1">
    <citation type="submission" date="2016-10" db="EMBL/GenBank/DDBJ databases">
        <authorList>
            <person name="de Groot N.N."/>
        </authorList>
    </citation>
    <scope>NUCLEOTIDE SEQUENCE [LARGE SCALE GENOMIC DNA]</scope>
    <source>
        <strain evidence="12 13">DSM 18438</strain>
    </source>
</reference>
<proteinExistence type="inferred from homology"/>